<dbReference type="Proteomes" id="UP000027120">
    <property type="component" value="Unassembled WGS sequence"/>
</dbReference>
<sequence length="66" mass="7621">MTIFLCTNHNICTMSLCTQGTKIGCFTNLSIRHEDFHFLSLNNNQHQMVSLRRIRSIPDIKATVRV</sequence>
<evidence type="ECO:0000313" key="2">
    <source>
        <dbReference type="Proteomes" id="UP000027120"/>
    </source>
</evidence>
<accession>A0A067HDI7</accession>
<gene>
    <name evidence="1" type="ORF">CISIN_1g039832mg</name>
</gene>
<evidence type="ECO:0000313" key="1">
    <source>
        <dbReference type="EMBL" id="KDO85977.1"/>
    </source>
</evidence>
<organism evidence="1 2">
    <name type="scientific">Citrus sinensis</name>
    <name type="common">Sweet orange</name>
    <name type="synonym">Citrus aurantium var. sinensis</name>
    <dbReference type="NCBI Taxonomy" id="2711"/>
    <lineage>
        <taxon>Eukaryota</taxon>
        <taxon>Viridiplantae</taxon>
        <taxon>Streptophyta</taxon>
        <taxon>Embryophyta</taxon>
        <taxon>Tracheophyta</taxon>
        <taxon>Spermatophyta</taxon>
        <taxon>Magnoliopsida</taxon>
        <taxon>eudicotyledons</taxon>
        <taxon>Gunneridae</taxon>
        <taxon>Pentapetalae</taxon>
        <taxon>rosids</taxon>
        <taxon>malvids</taxon>
        <taxon>Sapindales</taxon>
        <taxon>Rutaceae</taxon>
        <taxon>Aurantioideae</taxon>
        <taxon>Citrus</taxon>
    </lineage>
</organism>
<dbReference type="EMBL" id="KK784873">
    <property type="protein sequence ID" value="KDO85977.1"/>
    <property type="molecule type" value="Genomic_DNA"/>
</dbReference>
<protein>
    <submittedName>
        <fullName evidence="1">Uncharacterized protein</fullName>
    </submittedName>
</protein>
<dbReference type="AlphaFoldDB" id="A0A067HDI7"/>
<keyword evidence="2" id="KW-1185">Reference proteome</keyword>
<reference evidence="1 2" key="1">
    <citation type="submission" date="2014-04" db="EMBL/GenBank/DDBJ databases">
        <authorList>
            <consortium name="International Citrus Genome Consortium"/>
            <person name="Gmitter F."/>
            <person name="Chen C."/>
            <person name="Farmerie W."/>
            <person name="Harkins T."/>
            <person name="Desany B."/>
            <person name="Mohiuddin M."/>
            <person name="Kodira C."/>
            <person name="Borodovsky M."/>
            <person name="Lomsadze A."/>
            <person name="Burns P."/>
            <person name="Jenkins J."/>
            <person name="Prochnik S."/>
            <person name="Shu S."/>
            <person name="Chapman J."/>
            <person name="Pitluck S."/>
            <person name="Schmutz J."/>
            <person name="Rokhsar D."/>
        </authorList>
    </citation>
    <scope>NUCLEOTIDE SEQUENCE</scope>
</reference>
<name>A0A067HDI7_CITSI</name>
<proteinExistence type="predicted"/>